<name>A0A1X7NP44_9HYPH</name>
<keyword evidence="3" id="KW-1185">Reference proteome</keyword>
<reference evidence="2 3" key="1">
    <citation type="submission" date="2017-04" db="EMBL/GenBank/DDBJ databases">
        <authorList>
            <person name="Afonso C.L."/>
            <person name="Miller P.J."/>
            <person name="Scott M.A."/>
            <person name="Spackman E."/>
            <person name="Goraichik I."/>
            <person name="Dimitrov K.M."/>
            <person name="Suarez D.L."/>
            <person name="Swayne D.E."/>
        </authorList>
    </citation>
    <scope>NUCLEOTIDE SEQUENCE [LARGE SCALE GENOMIC DNA]</scope>
    <source>
        <strain evidence="2 3">B5P</strain>
    </source>
</reference>
<organism evidence="2 3">
    <name type="scientific">Mesorhizobium australicum</name>
    <dbReference type="NCBI Taxonomy" id="536018"/>
    <lineage>
        <taxon>Bacteria</taxon>
        <taxon>Pseudomonadati</taxon>
        <taxon>Pseudomonadota</taxon>
        <taxon>Alphaproteobacteria</taxon>
        <taxon>Hyphomicrobiales</taxon>
        <taxon>Phyllobacteriaceae</taxon>
        <taxon>Mesorhizobium</taxon>
    </lineage>
</organism>
<accession>A0A1X7NP44</accession>
<proteinExistence type="predicted"/>
<evidence type="ECO:0000259" key="1">
    <source>
        <dbReference type="Pfam" id="PF06568"/>
    </source>
</evidence>
<sequence>MTTLDRTTFPLTGTTRPAVAVRVINAIANLLRAWKNRRAVYRLGAMTDWELADIGLTRGDLHVAWREPFGVDPTTTLGTLAEARAVQAMRDATERAARQVC</sequence>
<dbReference type="InterPro" id="IPR009506">
    <property type="entry name" value="YjiS-like"/>
</dbReference>
<evidence type="ECO:0000313" key="3">
    <source>
        <dbReference type="Proteomes" id="UP000193083"/>
    </source>
</evidence>
<feature type="domain" description="YjiS-like" evidence="1">
    <location>
        <begin position="27"/>
        <end position="62"/>
    </location>
</feature>
<dbReference type="OrthoDB" id="7861975at2"/>
<evidence type="ECO:0000313" key="2">
    <source>
        <dbReference type="EMBL" id="SMH39742.1"/>
    </source>
</evidence>
<dbReference type="AlphaFoldDB" id="A0A1X7NP44"/>
<protein>
    <submittedName>
        <fullName evidence="2">Uncharacterized conserved protein YjiS, DUF1127 family</fullName>
    </submittedName>
</protein>
<dbReference type="Proteomes" id="UP000193083">
    <property type="component" value="Unassembled WGS sequence"/>
</dbReference>
<dbReference type="Pfam" id="PF06568">
    <property type="entry name" value="YjiS-like"/>
    <property type="match status" value="1"/>
</dbReference>
<gene>
    <name evidence="2" type="ORF">SAMN02982922_2211</name>
</gene>
<dbReference type="EMBL" id="FXBL01000004">
    <property type="protein sequence ID" value="SMH39742.1"/>
    <property type="molecule type" value="Genomic_DNA"/>
</dbReference>
<dbReference type="RefSeq" id="WP_085464214.1">
    <property type="nucleotide sequence ID" value="NZ_FXBL01000004.1"/>
</dbReference>